<evidence type="ECO:0000313" key="1">
    <source>
        <dbReference type="EMBL" id="CAE0455624.1"/>
    </source>
</evidence>
<proteinExistence type="predicted"/>
<sequence length="730" mass="81601">MMNERHAAYSSMRFASPNAEDFETIATTGTSYSTESDASMNSISSNHQVHTSPTNCSISIGEGIDKNSRCTPVTALNEIYYAHGGYAGAAPLMMDSKKWMSILQYLMPDEHKILTAYSKQLKEPDPLKVMKWAENNPVVAAFGMLHSKRGDGVVSPRPRSKKKKVTDINNMFDMAKSKMIVLQDNKRIKEQHLKPALEWDVFLDPTIVKDVDQALNMLETLQKTSDRNVYEEEIIAANIEADRQVSRLLNRMMLAHGSAVQLLAEAVGVAAKYNFSRIKRTGQEIKKRLRESQNSTSFRCWDGDGTCSSSNVKAGDVRTSAILVDRWLQIFAQALKIGRKEEAHILSLLQKGKRRRDMLKKPNGIIKRKTSQVLRGVMSSLSFDSESPSTYTQDDRTERQFTNPSLCGIFLCLGMNDPDSLNADHSDTSMAESAVCINKELGESLRLVLDMKSRHVPPRVWGRLIDAMGSRGIHVDAIGSFDIDELRLIKQNTSTSIKSIRFFHSAGDLQRACHANEVMRGDTVYFNAGSLFGKRSTMCEAPTSYGCWTPSKRYSGLQQVYSESDFELSLFKPYAYPKDADDDGTLTECKATIADYQNHFDLSIGLYVQEFSIGSDELNALATLVNRYQDVYCLGLAWGGINGLAVKGVKGDGYWSQRYVGRSWTNSAAPSRKMRILSPEDHHVVQKALLVAACGQVSTVNHVMDEDVENLMCQTHNRQLLDFTQTGNLR</sequence>
<organism evidence="1">
    <name type="scientific">Chaetoceros debilis</name>
    <dbReference type="NCBI Taxonomy" id="122233"/>
    <lineage>
        <taxon>Eukaryota</taxon>
        <taxon>Sar</taxon>
        <taxon>Stramenopiles</taxon>
        <taxon>Ochrophyta</taxon>
        <taxon>Bacillariophyta</taxon>
        <taxon>Coscinodiscophyceae</taxon>
        <taxon>Chaetocerotophycidae</taxon>
        <taxon>Chaetocerotales</taxon>
        <taxon>Chaetocerotaceae</taxon>
        <taxon>Chaetoceros</taxon>
    </lineage>
</organism>
<name>A0A7S3PUC1_9STRA</name>
<dbReference type="EMBL" id="HBIO01000635">
    <property type="protein sequence ID" value="CAE0455624.1"/>
    <property type="molecule type" value="Transcribed_RNA"/>
</dbReference>
<reference evidence="1" key="1">
    <citation type="submission" date="2021-01" db="EMBL/GenBank/DDBJ databases">
        <authorList>
            <person name="Corre E."/>
            <person name="Pelletier E."/>
            <person name="Niang G."/>
            <person name="Scheremetjew M."/>
            <person name="Finn R."/>
            <person name="Kale V."/>
            <person name="Holt S."/>
            <person name="Cochrane G."/>
            <person name="Meng A."/>
            <person name="Brown T."/>
            <person name="Cohen L."/>
        </authorList>
    </citation>
    <scope>NUCLEOTIDE SEQUENCE</scope>
    <source>
        <strain evidence="1">MM31A-1</strain>
    </source>
</reference>
<accession>A0A7S3PUC1</accession>
<dbReference type="AlphaFoldDB" id="A0A7S3PUC1"/>
<protein>
    <submittedName>
        <fullName evidence="1">Uncharacterized protein</fullName>
    </submittedName>
</protein>
<gene>
    <name evidence="1" type="ORF">CDEB00056_LOCUS465</name>
</gene>